<feature type="region of interest" description="Disordered" evidence="1">
    <location>
        <begin position="16"/>
        <end position="35"/>
    </location>
</feature>
<evidence type="ECO:0000313" key="2">
    <source>
        <dbReference type="EMBL" id="MCI64150.1"/>
    </source>
</evidence>
<evidence type="ECO:0000313" key="3">
    <source>
        <dbReference type="Proteomes" id="UP000265520"/>
    </source>
</evidence>
<feature type="non-terminal residue" evidence="2">
    <location>
        <position position="35"/>
    </location>
</feature>
<accession>A0A392TV39</accession>
<dbReference type="AlphaFoldDB" id="A0A392TV39"/>
<proteinExistence type="predicted"/>
<sequence>MEELFNSSVHAKFNGGKKARSGGIVTGDSLNSNIT</sequence>
<name>A0A392TV39_9FABA</name>
<dbReference type="EMBL" id="LXQA010650196">
    <property type="protein sequence ID" value="MCI64150.1"/>
    <property type="molecule type" value="Genomic_DNA"/>
</dbReference>
<reference evidence="2 3" key="1">
    <citation type="journal article" date="2018" name="Front. Plant Sci.">
        <title>Red Clover (Trifolium pratense) and Zigzag Clover (T. medium) - A Picture of Genomic Similarities and Differences.</title>
        <authorList>
            <person name="Dluhosova J."/>
            <person name="Istvanek J."/>
            <person name="Nedelnik J."/>
            <person name="Repkova J."/>
        </authorList>
    </citation>
    <scope>NUCLEOTIDE SEQUENCE [LARGE SCALE GENOMIC DNA]</scope>
    <source>
        <strain evidence="3">cv. 10/8</strain>
        <tissue evidence="2">Leaf</tissue>
    </source>
</reference>
<evidence type="ECO:0000256" key="1">
    <source>
        <dbReference type="SAM" id="MobiDB-lite"/>
    </source>
</evidence>
<protein>
    <submittedName>
        <fullName evidence="2">Uncharacterized protein</fullName>
    </submittedName>
</protein>
<keyword evidence="3" id="KW-1185">Reference proteome</keyword>
<organism evidence="2 3">
    <name type="scientific">Trifolium medium</name>
    <dbReference type="NCBI Taxonomy" id="97028"/>
    <lineage>
        <taxon>Eukaryota</taxon>
        <taxon>Viridiplantae</taxon>
        <taxon>Streptophyta</taxon>
        <taxon>Embryophyta</taxon>
        <taxon>Tracheophyta</taxon>
        <taxon>Spermatophyta</taxon>
        <taxon>Magnoliopsida</taxon>
        <taxon>eudicotyledons</taxon>
        <taxon>Gunneridae</taxon>
        <taxon>Pentapetalae</taxon>
        <taxon>rosids</taxon>
        <taxon>fabids</taxon>
        <taxon>Fabales</taxon>
        <taxon>Fabaceae</taxon>
        <taxon>Papilionoideae</taxon>
        <taxon>50 kb inversion clade</taxon>
        <taxon>NPAAA clade</taxon>
        <taxon>Hologalegina</taxon>
        <taxon>IRL clade</taxon>
        <taxon>Trifolieae</taxon>
        <taxon>Trifolium</taxon>
    </lineage>
</organism>
<comment type="caution">
    <text evidence="2">The sequence shown here is derived from an EMBL/GenBank/DDBJ whole genome shotgun (WGS) entry which is preliminary data.</text>
</comment>
<dbReference type="Proteomes" id="UP000265520">
    <property type="component" value="Unassembled WGS sequence"/>
</dbReference>